<evidence type="ECO:0000256" key="2">
    <source>
        <dbReference type="SAM" id="SignalP"/>
    </source>
</evidence>
<keyword evidence="4" id="KW-1185">Reference proteome</keyword>
<evidence type="ECO:0000313" key="4">
    <source>
        <dbReference type="Proteomes" id="UP000031668"/>
    </source>
</evidence>
<dbReference type="Proteomes" id="UP000031668">
    <property type="component" value="Unassembled WGS sequence"/>
</dbReference>
<feature type="signal peptide" evidence="2">
    <location>
        <begin position="1"/>
        <end position="21"/>
    </location>
</feature>
<keyword evidence="1" id="KW-0472">Membrane</keyword>
<gene>
    <name evidence="3" type="ORF">RF11_07539</name>
</gene>
<feature type="chain" id="PRO_5002164378" description="Phosphatidylinositol-glycan biosynthesis class X protein" evidence="2">
    <location>
        <begin position="22"/>
        <end position="256"/>
    </location>
</feature>
<name>A0A0C2MJW9_THEKT</name>
<comment type="caution">
    <text evidence="3">The sequence shown here is derived from an EMBL/GenBank/DDBJ whole genome shotgun (WGS) entry which is preliminary data.</text>
</comment>
<organism evidence="3 4">
    <name type="scientific">Thelohanellus kitauei</name>
    <name type="common">Myxosporean</name>
    <dbReference type="NCBI Taxonomy" id="669202"/>
    <lineage>
        <taxon>Eukaryota</taxon>
        <taxon>Metazoa</taxon>
        <taxon>Cnidaria</taxon>
        <taxon>Myxozoa</taxon>
        <taxon>Myxosporea</taxon>
        <taxon>Bivalvulida</taxon>
        <taxon>Platysporina</taxon>
        <taxon>Myxobolidae</taxon>
        <taxon>Thelohanellus</taxon>
    </lineage>
</organism>
<proteinExistence type="predicted"/>
<reference evidence="3 4" key="1">
    <citation type="journal article" date="2014" name="Genome Biol. Evol.">
        <title>The genome of the myxosporean Thelohanellus kitauei shows adaptations to nutrient acquisition within its fish host.</title>
        <authorList>
            <person name="Yang Y."/>
            <person name="Xiong J."/>
            <person name="Zhou Z."/>
            <person name="Huo F."/>
            <person name="Miao W."/>
            <person name="Ran C."/>
            <person name="Liu Y."/>
            <person name="Zhang J."/>
            <person name="Feng J."/>
            <person name="Wang M."/>
            <person name="Wang M."/>
            <person name="Wang L."/>
            <person name="Yao B."/>
        </authorList>
    </citation>
    <scope>NUCLEOTIDE SEQUENCE [LARGE SCALE GENOMIC DNA]</scope>
    <source>
        <strain evidence="3">Wuqing</strain>
    </source>
</reference>
<accession>A0A0C2MJW9</accession>
<sequence length="256" mass="29950">MLGYLILVFIILDTSNKESETRELQVSLENTRIVVRLKCDIRFYNSSDDGSSYDQTDDIQMNFYNERHEIILDIKEKDLDGWFKINCFYLNLEGEIEIGRCLIATQSTTNTSVRKFSTGYKFKFDKNVKYEITNHLLMYILKENQDSYIKFQIHQLSIRFPYYNRTCQMSGGENIQELDFNSDFVIHPCESVVGNYLNESSRPNPTNSSKLPKNEQSFYSPRNTVFMYIGCLFVAVVGAWVARSIRCRKSKPREKA</sequence>
<protein>
    <recommendedName>
        <fullName evidence="5">Phosphatidylinositol-glycan biosynthesis class X protein</fullName>
    </recommendedName>
</protein>
<dbReference type="EMBL" id="JWZT01005177">
    <property type="protein sequence ID" value="KII61931.1"/>
    <property type="molecule type" value="Genomic_DNA"/>
</dbReference>
<evidence type="ECO:0000256" key="1">
    <source>
        <dbReference type="SAM" id="Phobius"/>
    </source>
</evidence>
<keyword evidence="2" id="KW-0732">Signal</keyword>
<evidence type="ECO:0008006" key="5">
    <source>
        <dbReference type="Google" id="ProtNLM"/>
    </source>
</evidence>
<keyword evidence="1" id="KW-0812">Transmembrane</keyword>
<dbReference type="AlphaFoldDB" id="A0A0C2MJW9"/>
<evidence type="ECO:0000313" key="3">
    <source>
        <dbReference type="EMBL" id="KII61931.1"/>
    </source>
</evidence>
<feature type="transmembrane region" description="Helical" evidence="1">
    <location>
        <begin position="225"/>
        <end position="245"/>
    </location>
</feature>
<keyword evidence="1" id="KW-1133">Transmembrane helix</keyword>